<sequence length="163" mass="18016">MTTTKSRRPPPNCLPRRPPALPRLRLCLDIVSGSASASTSTSTYAMLSTIQKLAVDAVASPHKRWSGPNKMSTGSTPPRPIQHRAGTESPVRVVYKQSVYKQSVADARKIADVNMMDFLRQGAASNVFQDHPTLHPAWDPENPPDVLHVYEVRVYPSWPSAFL</sequence>
<evidence type="ECO:0000256" key="1">
    <source>
        <dbReference type="SAM" id="MobiDB-lite"/>
    </source>
</evidence>
<name>A0AAV9Z7V9_9AGAR</name>
<dbReference type="AlphaFoldDB" id="A0AAV9Z7V9"/>
<evidence type="ECO:0000313" key="3">
    <source>
        <dbReference type="Proteomes" id="UP001362999"/>
    </source>
</evidence>
<keyword evidence="3" id="KW-1185">Reference proteome</keyword>
<comment type="caution">
    <text evidence="2">The sequence shown here is derived from an EMBL/GenBank/DDBJ whole genome shotgun (WGS) entry which is preliminary data.</text>
</comment>
<gene>
    <name evidence="2" type="ORF">R3P38DRAFT_3239904</name>
</gene>
<reference evidence="2 3" key="1">
    <citation type="journal article" date="2024" name="J Genomics">
        <title>Draft genome sequencing and assembly of Favolaschia claudopus CIRM-BRFM 2984 isolated from oak limbs.</title>
        <authorList>
            <person name="Navarro D."/>
            <person name="Drula E."/>
            <person name="Chaduli D."/>
            <person name="Cazenave R."/>
            <person name="Ahrendt S."/>
            <person name="Wang J."/>
            <person name="Lipzen A."/>
            <person name="Daum C."/>
            <person name="Barry K."/>
            <person name="Grigoriev I.V."/>
            <person name="Favel A."/>
            <person name="Rosso M.N."/>
            <person name="Martin F."/>
        </authorList>
    </citation>
    <scope>NUCLEOTIDE SEQUENCE [LARGE SCALE GENOMIC DNA]</scope>
    <source>
        <strain evidence="2 3">CIRM-BRFM 2984</strain>
    </source>
</reference>
<organism evidence="2 3">
    <name type="scientific">Favolaschia claudopus</name>
    <dbReference type="NCBI Taxonomy" id="2862362"/>
    <lineage>
        <taxon>Eukaryota</taxon>
        <taxon>Fungi</taxon>
        <taxon>Dikarya</taxon>
        <taxon>Basidiomycota</taxon>
        <taxon>Agaricomycotina</taxon>
        <taxon>Agaricomycetes</taxon>
        <taxon>Agaricomycetidae</taxon>
        <taxon>Agaricales</taxon>
        <taxon>Marasmiineae</taxon>
        <taxon>Mycenaceae</taxon>
        <taxon>Favolaschia</taxon>
    </lineage>
</organism>
<protein>
    <submittedName>
        <fullName evidence="2">Uncharacterized protein</fullName>
    </submittedName>
</protein>
<feature type="region of interest" description="Disordered" evidence="1">
    <location>
        <begin position="61"/>
        <end position="88"/>
    </location>
</feature>
<accession>A0AAV9Z7V9</accession>
<proteinExistence type="predicted"/>
<dbReference type="Proteomes" id="UP001362999">
    <property type="component" value="Unassembled WGS sequence"/>
</dbReference>
<dbReference type="EMBL" id="JAWWNJ010000187">
    <property type="protein sequence ID" value="KAK6974206.1"/>
    <property type="molecule type" value="Genomic_DNA"/>
</dbReference>
<evidence type="ECO:0000313" key="2">
    <source>
        <dbReference type="EMBL" id="KAK6974206.1"/>
    </source>
</evidence>